<evidence type="ECO:0000313" key="3">
    <source>
        <dbReference type="Proteomes" id="UP000800041"/>
    </source>
</evidence>
<dbReference type="InterPro" id="IPR010770">
    <property type="entry name" value="Ecd"/>
</dbReference>
<feature type="compositionally biased region" description="Acidic residues" evidence="1">
    <location>
        <begin position="502"/>
        <end position="511"/>
    </location>
</feature>
<accession>A0A6G1GMS4</accession>
<feature type="region of interest" description="Disordered" evidence="1">
    <location>
        <begin position="387"/>
        <end position="512"/>
    </location>
</feature>
<reference evidence="2" key="1">
    <citation type="journal article" date="2020" name="Stud. Mycol.">
        <title>101 Dothideomycetes genomes: a test case for predicting lifestyles and emergence of pathogens.</title>
        <authorList>
            <person name="Haridas S."/>
            <person name="Albert R."/>
            <person name="Binder M."/>
            <person name="Bloem J."/>
            <person name="Labutti K."/>
            <person name="Salamov A."/>
            <person name="Andreopoulos B."/>
            <person name="Baker S."/>
            <person name="Barry K."/>
            <person name="Bills G."/>
            <person name="Bluhm B."/>
            <person name="Cannon C."/>
            <person name="Castanera R."/>
            <person name="Culley D."/>
            <person name="Daum C."/>
            <person name="Ezra D."/>
            <person name="Gonzalez J."/>
            <person name="Henrissat B."/>
            <person name="Kuo A."/>
            <person name="Liang C."/>
            <person name="Lipzen A."/>
            <person name="Lutzoni F."/>
            <person name="Magnuson J."/>
            <person name="Mondo S."/>
            <person name="Nolan M."/>
            <person name="Ohm R."/>
            <person name="Pangilinan J."/>
            <person name="Park H.-J."/>
            <person name="Ramirez L."/>
            <person name="Alfaro M."/>
            <person name="Sun H."/>
            <person name="Tritt A."/>
            <person name="Yoshinaga Y."/>
            <person name="Zwiers L.-H."/>
            <person name="Turgeon B."/>
            <person name="Goodwin S."/>
            <person name="Spatafora J."/>
            <person name="Crous P."/>
            <person name="Grigoriev I."/>
        </authorList>
    </citation>
    <scope>NUCLEOTIDE SEQUENCE</scope>
    <source>
        <strain evidence="2">CBS 113979</strain>
    </source>
</reference>
<feature type="region of interest" description="Disordered" evidence="1">
    <location>
        <begin position="546"/>
        <end position="584"/>
    </location>
</feature>
<keyword evidence="3" id="KW-1185">Reference proteome</keyword>
<dbReference type="Pfam" id="PF07093">
    <property type="entry name" value="SGT1"/>
    <property type="match status" value="1"/>
</dbReference>
<dbReference type="AlphaFoldDB" id="A0A6G1GMS4"/>
<dbReference type="EMBL" id="ML977189">
    <property type="protein sequence ID" value="KAF1982028.1"/>
    <property type="molecule type" value="Genomic_DNA"/>
</dbReference>
<evidence type="ECO:0000313" key="2">
    <source>
        <dbReference type="EMBL" id="KAF1982028.1"/>
    </source>
</evidence>
<organism evidence="2 3">
    <name type="scientific">Aulographum hederae CBS 113979</name>
    <dbReference type="NCBI Taxonomy" id="1176131"/>
    <lineage>
        <taxon>Eukaryota</taxon>
        <taxon>Fungi</taxon>
        <taxon>Dikarya</taxon>
        <taxon>Ascomycota</taxon>
        <taxon>Pezizomycotina</taxon>
        <taxon>Dothideomycetes</taxon>
        <taxon>Pleosporomycetidae</taxon>
        <taxon>Aulographales</taxon>
        <taxon>Aulographaceae</taxon>
    </lineage>
</organism>
<dbReference type="GO" id="GO:0005634">
    <property type="term" value="C:nucleus"/>
    <property type="evidence" value="ECO:0007669"/>
    <property type="project" value="TreeGrafter"/>
</dbReference>
<name>A0A6G1GMS4_9PEZI</name>
<dbReference type="PANTHER" id="PTHR13060">
    <property type="entry name" value="SGT1 PROTEIN HSGT1 SUPPRESSOR OF GCR2"/>
    <property type="match status" value="1"/>
</dbReference>
<gene>
    <name evidence="2" type="ORF">K402DRAFT_467051</name>
</gene>
<proteinExistence type="predicted"/>
<evidence type="ECO:0000256" key="1">
    <source>
        <dbReference type="SAM" id="MobiDB-lite"/>
    </source>
</evidence>
<dbReference type="PANTHER" id="PTHR13060:SF0">
    <property type="entry name" value="PROTEIN ECDYSONELESS HOMOLOG"/>
    <property type="match status" value="1"/>
</dbReference>
<dbReference type="Proteomes" id="UP000800041">
    <property type="component" value="Unassembled WGS sequence"/>
</dbReference>
<protein>
    <submittedName>
        <fullName evidence="2">Putative regulatory factor Sgt1</fullName>
    </submittedName>
</protein>
<dbReference type="OrthoDB" id="27237at2759"/>
<feature type="compositionally biased region" description="Basic and acidic residues" evidence="1">
    <location>
        <begin position="404"/>
        <end position="420"/>
    </location>
</feature>
<feature type="compositionally biased region" description="Acidic residues" evidence="1">
    <location>
        <begin position="564"/>
        <end position="582"/>
    </location>
</feature>
<sequence length="624" mass="71011">MEQPLPQEDFKWFGEGFDGFPKTLPDDTIEYVFYIIDESKPTKTEVHSRLRQVRSSVTALINKLAKDYIWQREEFALDIALEEDSWVLKGRTNFGDSVADEWLIVYLVREITKQHSDVVARVFDTMGEFLLIEAAEVLPGWLNPEVAENRVWIQGGQLKIIPLEQSRTGKSKAASRTLTIHNALAFLQDDASKLIYSPLIEEEAFYRTRNYPQAISNNLHHSLIQVPRSLAFLLHEAPKHISPAIEAFYLRDAISLRLLQKKTPTSLRFKPADLVTASVRFPKVGYAQLKSQEFTPPPAWEDVTPPESDSKGYRQVEMGMKVACGFEMLLADPQNQDKRSVREIDLLLEDLAEGEEELPSDEEIRKWSQSEDDEAWLDINFEDFEKELAGRGGKPRAKPTPGFGDKEVQENLRKMVERFEAFMNDDSAGTEGAEMLEEMDYDDDEDDDEEEGDLDSASEGEDRHVSFDDEQFTTMMREMMGLPPQQRTSQARETQVAKVEEVDSEEEDDSEEIRKLSEMMKAELNESGALNLDPTPRKIAATTAKLIKGQRLRDDFPNNQDRNSDEENEDEEDDEQEGDVDIDYNLAKNLLESLKSQGGMAGPAGNLMGLMGINFPRDADDEKT</sequence>
<feature type="compositionally biased region" description="Acidic residues" evidence="1">
    <location>
        <begin position="434"/>
        <end position="459"/>
    </location>
</feature>